<accession>A0A0A9DGC9</accession>
<dbReference type="AlphaFoldDB" id="A0A0A9DGC9"/>
<reference evidence="1" key="2">
    <citation type="journal article" date="2015" name="Data Brief">
        <title>Shoot transcriptome of the giant reed, Arundo donax.</title>
        <authorList>
            <person name="Barrero R.A."/>
            <person name="Guerrero F.D."/>
            <person name="Moolhuijzen P."/>
            <person name="Goolsby J.A."/>
            <person name="Tidwell J."/>
            <person name="Bellgard S.E."/>
            <person name="Bellgard M.I."/>
        </authorList>
    </citation>
    <scope>NUCLEOTIDE SEQUENCE</scope>
    <source>
        <tissue evidence="1">Shoot tissue taken approximately 20 cm above the soil surface</tissue>
    </source>
</reference>
<dbReference type="EMBL" id="GBRH01210301">
    <property type="protein sequence ID" value="JAD87594.1"/>
    <property type="molecule type" value="Transcribed_RNA"/>
</dbReference>
<organism evidence="1">
    <name type="scientific">Arundo donax</name>
    <name type="common">Giant reed</name>
    <name type="synonym">Donax arundinaceus</name>
    <dbReference type="NCBI Taxonomy" id="35708"/>
    <lineage>
        <taxon>Eukaryota</taxon>
        <taxon>Viridiplantae</taxon>
        <taxon>Streptophyta</taxon>
        <taxon>Embryophyta</taxon>
        <taxon>Tracheophyta</taxon>
        <taxon>Spermatophyta</taxon>
        <taxon>Magnoliopsida</taxon>
        <taxon>Liliopsida</taxon>
        <taxon>Poales</taxon>
        <taxon>Poaceae</taxon>
        <taxon>PACMAD clade</taxon>
        <taxon>Arundinoideae</taxon>
        <taxon>Arundineae</taxon>
        <taxon>Arundo</taxon>
    </lineage>
</organism>
<name>A0A0A9DGC9_ARUDO</name>
<proteinExistence type="predicted"/>
<protein>
    <submittedName>
        <fullName evidence="1">Uncharacterized protein</fullName>
    </submittedName>
</protein>
<reference evidence="1" key="1">
    <citation type="submission" date="2014-09" db="EMBL/GenBank/DDBJ databases">
        <authorList>
            <person name="Magalhaes I.L.F."/>
            <person name="Oliveira U."/>
            <person name="Santos F.R."/>
            <person name="Vidigal T.H.D.A."/>
            <person name="Brescovit A.D."/>
            <person name="Santos A.J."/>
        </authorList>
    </citation>
    <scope>NUCLEOTIDE SEQUENCE</scope>
    <source>
        <tissue evidence="1">Shoot tissue taken approximately 20 cm above the soil surface</tissue>
    </source>
</reference>
<sequence length="66" mass="8116">MDIGFQKDSTQFFSTWIWHFNTWIQHSQRLYFSVCSLQVPKEHESSLHISLQSNRTFYRRIEHLKN</sequence>
<evidence type="ECO:0000313" key="1">
    <source>
        <dbReference type="EMBL" id="JAD87594.1"/>
    </source>
</evidence>